<dbReference type="Gene3D" id="2.60.40.10">
    <property type="entry name" value="Immunoglobulins"/>
    <property type="match status" value="1"/>
</dbReference>
<dbReference type="EMBL" id="HBGG01015532">
    <property type="protein sequence ID" value="CAD9205727.1"/>
    <property type="molecule type" value="Transcribed_RNA"/>
</dbReference>
<evidence type="ECO:0000313" key="2">
    <source>
        <dbReference type="EMBL" id="CAD9205727.1"/>
    </source>
</evidence>
<sequence>MMWRRVHVGAGVQVEMFDYSESCSAALKWDLPAEDHGMAASEYEVETRVYGGPIHSVRSSKRTMGAVDHLPKATRFLVRVRARNQVGWSEYGEALSFWSCST</sequence>
<evidence type="ECO:0000259" key="1">
    <source>
        <dbReference type="PROSITE" id="PS50853"/>
    </source>
</evidence>
<accession>A0A7S1SQB9</accession>
<dbReference type="Pfam" id="PF00041">
    <property type="entry name" value="fn3"/>
    <property type="match status" value="1"/>
</dbReference>
<feature type="domain" description="Fibronectin type-III" evidence="1">
    <location>
        <begin position="10"/>
        <end position="102"/>
    </location>
</feature>
<gene>
    <name evidence="2" type="ORF">TCHU04912_LOCUS7963</name>
</gene>
<organism evidence="2">
    <name type="scientific">Tetraselmis chuii</name>
    <dbReference type="NCBI Taxonomy" id="63592"/>
    <lineage>
        <taxon>Eukaryota</taxon>
        <taxon>Viridiplantae</taxon>
        <taxon>Chlorophyta</taxon>
        <taxon>core chlorophytes</taxon>
        <taxon>Chlorodendrophyceae</taxon>
        <taxon>Chlorodendrales</taxon>
        <taxon>Chlorodendraceae</taxon>
        <taxon>Tetraselmis</taxon>
    </lineage>
</organism>
<dbReference type="CDD" id="cd00063">
    <property type="entry name" value="FN3"/>
    <property type="match status" value="1"/>
</dbReference>
<proteinExistence type="predicted"/>
<dbReference type="InterPro" id="IPR036116">
    <property type="entry name" value="FN3_sf"/>
</dbReference>
<dbReference type="SUPFAM" id="SSF49265">
    <property type="entry name" value="Fibronectin type III"/>
    <property type="match status" value="1"/>
</dbReference>
<dbReference type="AlphaFoldDB" id="A0A7S1SQB9"/>
<reference evidence="2" key="1">
    <citation type="submission" date="2021-01" db="EMBL/GenBank/DDBJ databases">
        <authorList>
            <person name="Corre E."/>
            <person name="Pelletier E."/>
            <person name="Niang G."/>
            <person name="Scheremetjew M."/>
            <person name="Finn R."/>
            <person name="Kale V."/>
            <person name="Holt S."/>
            <person name="Cochrane G."/>
            <person name="Meng A."/>
            <person name="Brown T."/>
            <person name="Cohen L."/>
        </authorList>
    </citation>
    <scope>NUCLEOTIDE SEQUENCE</scope>
    <source>
        <strain evidence="2">PLY429</strain>
    </source>
</reference>
<protein>
    <recommendedName>
        <fullName evidence="1">Fibronectin type-III domain-containing protein</fullName>
    </recommendedName>
</protein>
<dbReference type="InterPro" id="IPR013783">
    <property type="entry name" value="Ig-like_fold"/>
</dbReference>
<dbReference type="InterPro" id="IPR003961">
    <property type="entry name" value="FN3_dom"/>
</dbReference>
<name>A0A7S1SQB9_9CHLO</name>
<dbReference type="PROSITE" id="PS50853">
    <property type="entry name" value="FN3"/>
    <property type="match status" value="1"/>
</dbReference>